<sequence>MMMEEKLNESVLRGLASEYGTDVLTKLVQGTINEKLDILELKIVRDFSAPSDDERSINIRFAIEDDDVNEVLCTVSRYLDSQDIYWDSNTTSFKIRDYNSKVNAVVEELRDRINALYKERYKSEFETVTILTLDHSKDTIKGVGFTDTLSLLTHSLMLNARSKLSDLEKEHGITGQRGLILLANLISDSEVGVQVNSGDDAKFLELSVDYRLLDSNSKPVLMAKYRGNYGVVYHDGKCKLNQEQVNNDLEDLIRKVKNEMLINLD</sequence>
<name>A0A8S5NZY6_9CAUD</name>
<accession>A0A8S5NZY6</accession>
<evidence type="ECO:0000313" key="1">
    <source>
        <dbReference type="EMBL" id="DAE00390.1"/>
    </source>
</evidence>
<organism evidence="1">
    <name type="scientific">Myoviridae sp. ctLnO19</name>
    <dbReference type="NCBI Taxonomy" id="2825085"/>
    <lineage>
        <taxon>Viruses</taxon>
        <taxon>Duplodnaviria</taxon>
        <taxon>Heunggongvirae</taxon>
        <taxon>Uroviricota</taxon>
        <taxon>Caudoviricetes</taxon>
    </lineage>
</organism>
<dbReference type="EMBL" id="BK015301">
    <property type="protein sequence ID" value="DAE00390.1"/>
    <property type="molecule type" value="Genomic_DNA"/>
</dbReference>
<protein>
    <submittedName>
        <fullName evidence="1">Uncharacterized protein</fullName>
    </submittedName>
</protein>
<proteinExistence type="predicted"/>
<reference evidence="1" key="1">
    <citation type="journal article" date="2021" name="Proc. Natl. Acad. Sci. U.S.A.">
        <title>A Catalog of Tens of Thousands of Viruses from Human Metagenomes Reveals Hidden Associations with Chronic Diseases.</title>
        <authorList>
            <person name="Tisza M.J."/>
            <person name="Buck C.B."/>
        </authorList>
    </citation>
    <scope>NUCLEOTIDE SEQUENCE</scope>
    <source>
        <strain evidence="1">CtLnO19</strain>
    </source>
</reference>